<feature type="region of interest" description="Disordered" evidence="6">
    <location>
        <begin position="461"/>
        <end position="486"/>
    </location>
</feature>
<keyword evidence="4" id="KW-0862">Zinc</keyword>
<accession>A0A8T2JDP1</accession>
<evidence type="ECO:0000256" key="2">
    <source>
        <dbReference type="ARBA" id="ARBA00022737"/>
    </source>
</evidence>
<dbReference type="InterPro" id="IPR001909">
    <property type="entry name" value="KRAB"/>
</dbReference>
<dbReference type="PROSITE" id="PS50805">
    <property type="entry name" value="KRAB"/>
    <property type="match status" value="1"/>
</dbReference>
<feature type="region of interest" description="Disordered" evidence="6">
    <location>
        <begin position="1117"/>
        <end position="1154"/>
    </location>
</feature>
<name>A0A8T2JDP1_9PIPI</name>
<feature type="compositionally biased region" description="Low complexity" evidence="6">
    <location>
        <begin position="592"/>
        <end position="610"/>
    </location>
</feature>
<evidence type="ECO:0000259" key="8">
    <source>
        <dbReference type="PROSITE" id="PS50805"/>
    </source>
</evidence>
<feature type="region of interest" description="Disordered" evidence="6">
    <location>
        <begin position="576"/>
        <end position="615"/>
    </location>
</feature>
<dbReference type="Gene3D" id="3.30.160.60">
    <property type="entry name" value="Classic Zinc Finger"/>
    <property type="match status" value="1"/>
</dbReference>
<evidence type="ECO:0000259" key="7">
    <source>
        <dbReference type="PROSITE" id="PS50157"/>
    </source>
</evidence>
<evidence type="ECO:0000256" key="5">
    <source>
        <dbReference type="PROSITE-ProRule" id="PRU00042"/>
    </source>
</evidence>
<feature type="region of interest" description="Disordered" evidence="6">
    <location>
        <begin position="68"/>
        <end position="116"/>
    </location>
</feature>
<dbReference type="PROSITE" id="PS00028">
    <property type="entry name" value="ZINC_FINGER_C2H2_1"/>
    <property type="match status" value="1"/>
</dbReference>
<feature type="compositionally biased region" description="Polar residues" evidence="6">
    <location>
        <begin position="710"/>
        <end position="735"/>
    </location>
</feature>
<feature type="compositionally biased region" description="Basic and acidic residues" evidence="6">
    <location>
        <begin position="631"/>
        <end position="644"/>
    </location>
</feature>
<feature type="region of interest" description="Disordered" evidence="6">
    <location>
        <begin position="228"/>
        <end position="251"/>
    </location>
</feature>
<dbReference type="InterPro" id="IPR003655">
    <property type="entry name" value="aKRAB"/>
</dbReference>
<evidence type="ECO:0000259" key="9">
    <source>
        <dbReference type="PROSITE" id="PS50806"/>
    </source>
</evidence>
<dbReference type="PROSITE" id="PS50806">
    <property type="entry name" value="KRAB_RELATED"/>
    <property type="match status" value="1"/>
</dbReference>
<feature type="domain" description="KRAB" evidence="8">
    <location>
        <begin position="8"/>
        <end position="79"/>
    </location>
</feature>
<comment type="caution">
    <text evidence="10">The sequence shown here is derived from an EMBL/GenBank/DDBJ whole genome shotgun (WGS) entry which is preliminary data.</text>
</comment>
<dbReference type="Pfam" id="PF01352">
    <property type="entry name" value="KRAB"/>
    <property type="match status" value="1"/>
</dbReference>
<dbReference type="SMART" id="SM00349">
    <property type="entry name" value="KRAB"/>
    <property type="match status" value="1"/>
</dbReference>
<dbReference type="PROSITE" id="PS50157">
    <property type="entry name" value="ZINC_FINGER_C2H2_2"/>
    <property type="match status" value="1"/>
</dbReference>
<keyword evidence="11" id="KW-1185">Reference proteome</keyword>
<evidence type="ECO:0000313" key="11">
    <source>
        <dbReference type="Proteomes" id="UP000812440"/>
    </source>
</evidence>
<protein>
    <submittedName>
        <fullName evidence="10">Uncharacterized protein</fullName>
    </submittedName>
</protein>
<organism evidence="10 11">
    <name type="scientific">Hymenochirus boettgeri</name>
    <name type="common">Congo dwarf clawed frog</name>
    <dbReference type="NCBI Taxonomy" id="247094"/>
    <lineage>
        <taxon>Eukaryota</taxon>
        <taxon>Metazoa</taxon>
        <taxon>Chordata</taxon>
        <taxon>Craniata</taxon>
        <taxon>Vertebrata</taxon>
        <taxon>Euteleostomi</taxon>
        <taxon>Amphibia</taxon>
        <taxon>Batrachia</taxon>
        <taxon>Anura</taxon>
        <taxon>Pipoidea</taxon>
        <taxon>Pipidae</taxon>
        <taxon>Pipinae</taxon>
        <taxon>Hymenochirus</taxon>
    </lineage>
</organism>
<dbReference type="PANTHER" id="PTHR23232:SF164">
    <property type="entry name" value="ZINC FINGER PROTEIN 30 ISOFORM X1"/>
    <property type="match status" value="1"/>
</dbReference>
<gene>
    <name evidence="10" type="ORF">GDO86_012001</name>
</gene>
<keyword evidence="1" id="KW-0479">Metal-binding</keyword>
<reference evidence="10" key="1">
    <citation type="thesis" date="2020" institute="ProQuest LLC" country="789 East Eisenhower Parkway, Ann Arbor, MI, USA">
        <title>Comparative Genomics and Chromosome Evolution.</title>
        <authorList>
            <person name="Mudd A.B."/>
        </authorList>
    </citation>
    <scope>NUCLEOTIDE SEQUENCE</scope>
    <source>
        <strain evidence="10">Female2</strain>
        <tissue evidence="10">Blood</tissue>
    </source>
</reference>
<evidence type="ECO:0000313" key="10">
    <source>
        <dbReference type="EMBL" id="KAG8443415.1"/>
    </source>
</evidence>
<evidence type="ECO:0000256" key="6">
    <source>
        <dbReference type="SAM" id="MobiDB-lite"/>
    </source>
</evidence>
<dbReference type="AlphaFoldDB" id="A0A8T2JDP1"/>
<dbReference type="OrthoDB" id="9909203at2759"/>
<proteinExistence type="predicted"/>
<dbReference type="InterPro" id="IPR050169">
    <property type="entry name" value="Krueppel_C2H2_ZnF"/>
</dbReference>
<dbReference type="Proteomes" id="UP000812440">
    <property type="component" value="Chromosome 6"/>
</dbReference>
<feature type="region of interest" description="Disordered" evidence="6">
    <location>
        <begin position="406"/>
        <end position="433"/>
    </location>
</feature>
<evidence type="ECO:0000256" key="1">
    <source>
        <dbReference type="ARBA" id="ARBA00022723"/>
    </source>
</evidence>
<keyword evidence="2" id="KW-0677">Repeat</keyword>
<feature type="domain" description="KRAB-related" evidence="9">
    <location>
        <begin position="5"/>
        <end position="69"/>
    </location>
</feature>
<dbReference type="PANTHER" id="PTHR23232">
    <property type="entry name" value="KRAB DOMAIN C2H2 ZINC FINGER"/>
    <property type="match status" value="1"/>
</dbReference>
<feature type="compositionally biased region" description="Basic and acidic residues" evidence="6">
    <location>
        <begin position="683"/>
        <end position="692"/>
    </location>
</feature>
<feature type="region of interest" description="Disordered" evidence="6">
    <location>
        <begin position="631"/>
        <end position="740"/>
    </location>
</feature>
<evidence type="ECO:0000256" key="3">
    <source>
        <dbReference type="ARBA" id="ARBA00022771"/>
    </source>
</evidence>
<dbReference type="GO" id="GO:0008270">
    <property type="term" value="F:zinc ion binding"/>
    <property type="evidence" value="ECO:0007669"/>
    <property type="project" value="UniProtKB-KW"/>
</dbReference>
<feature type="domain" description="C2H2-type" evidence="7">
    <location>
        <begin position="1093"/>
        <end position="1120"/>
    </location>
</feature>
<feature type="compositionally biased region" description="Basic and acidic residues" evidence="6">
    <location>
        <begin position="89"/>
        <end position="99"/>
    </location>
</feature>
<keyword evidence="3 5" id="KW-0863">Zinc-finger</keyword>
<dbReference type="InterPro" id="IPR036051">
    <property type="entry name" value="KRAB_dom_sf"/>
</dbReference>
<dbReference type="Gene3D" id="6.10.140.140">
    <property type="match status" value="1"/>
</dbReference>
<feature type="compositionally biased region" description="Polar residues" evidence="6">
    <location>
        <begin position="413"/>
        <end position="433"/>
    </location>
</feature>
<dbReference type="GO" id="GO:0006355">
    <property type="term" value="P:regulation of DNA-templated transcription"/>
    <property type="evidence" value="ECO:0007669"/>
    <property type="project" value="InterPro"/>
</dbReference>
<dbReference type="CDD" id="cd07765">
    <property type="entry name" value="KRAB_A-box"/>
    <property type="match status" value="1"/>
</dbReference>
<sequence length="1166" mass="123400">MAEGTGQVTFDDAAVYFSEEQWGNLEDFQKKIYKELIKEIYEIMLSLGYRIPKPEIVSRIERGEEPCGVVSKKQKLQEPQPEGLPVGSKDSEPAIKAERQSPVPCNPVRPVEISSSQERGSGLPCQQCGTCCNNQCGLNFQWNAQRMFHGSPTDRTQGNRYVTPPPIYFSTNTTSPSYGNNANGMAHPTSPVPSYGNATMGPLSPHCPPGYRVVDPSSHFTGPERPGNLAFGNFEPSAQHPLGPPGNDHANLELENRNRREQFLRDHPFPLHVPPYQDRRGNGTPCARCGAFCNNQCGMNMNNVLQWEQKRMLQAAPAAMEGNRYTSPPNPYFNSNASSSHFVNGRPGMRFTNPTVGNLGNAGMGQVAAQFAGYRKPVDQNVPNASRGRPENFTGMVPLSTGNVGSNGVSGSHCTNQGNRLSAANSGNQRRNQAVSAMTTIETMAANGSTGAALEQRLRHSLPTTTSSESPRDKSAVPPSMNRKPDGWRFTMQGSNQISRGVPPVPQQQFTRTLPQRIGEASNNKNSVAKNGIQTCPTVSGQEVGRVEISSHSSDNGIKRPASLMSSDGAQALKRASPLSINKDGPGGKRMTPPTAINSPSSTNPTPSIAKPANRVSPIIVVSENDDDFKKTVATETKDGRPIRESTPPITISNIRSGGICLSPPPTAKNNEASTSPPEIIIIDDKDPKESSPPRGSENSTNKEVRGSVEGSSASNPKGTEDNSVASSLPTTPNVPQGGPVLLNKVQVQQPSPIIVAGSSGNASLPVSVNGNQSIMLTFPVTMGSSGIMLATPVNIGERQITGVKQVNRVPIGNNTRIVSSHNVPLNIQPGTGNAKFAPVTLTSLLGQTNHIPLQSSQPKQITVNVNPQAANIASNLNVKSNNLTQLKSGTINTVPVKSHGNQGIGQAIPLFVDPNSGIILATPAVASKDAVPSGIGNATVVTVNGNVTPVTLGGKISFSNIAPVNVNRGLGIGNATTFIAVDGTLGIGNRAPVTLTNNVSSINNKGALSINNPTILTVNGGLGIGNAPLGNITPVNTTGTLHVGQTSTSAVINADQQNTGIVIRKVNDTDDGKAQQTLVKPDRTPITLDRLFKCCHCEESFASLETLTSHQKVHKEVKSIAESSQPSSKGPEDTEDPSVVRDDDAPKILYTTQGDDGSTVYVVTV</sequence>
<evidence type="ECO:0000256" key="4">
    <source>
        <dbReference type="ARBA" id="ARBA00022833"/>
    </source>
</evidence>
<dbReference type="SUPFAM" id="SSF109640">
    <property type="entry name" value="KRAB domain (Kruppel-associated box)"/>
    <property type="match status" value="1"/>
</dbReference>
<dbReference type="InterPro" id="IPR013087">
    <property type="entry name" value="Znf_C2H2_type"/>
</dbReference>
<dbReference type="EMBL" id="JAACNH010000005">
    <property type="protein sequence ID" value="KAG8443415.1"/>
    <property type="molecule type" value="Genomic_DNA"/>
</dbReference>